<feature type="transmembrane region" description="Helical" evidence="8">
    <location>
        <begin position="156"/>
        <end position="182"/>
    </location>
</feature>
<keyword evidence="5 8" id="KW-1133">Transmembrane helix</keyword>
<feature type="transmembrane region" description="Helical" evidence="8">
    <location>
        <begin position="311"/>
        <end position="330"/>
    </location>
</feature>
<name>A0A6G8Q0H6_9ACTN</name>
<feature type="transmembrane region" description="Helical" evidence="8">
    <location>
        <begin position="91"/>
        <end position="115"/>
    </location>
</feature>
<dbReference type="InterPro" id="IPR036259">
    <property type="entry name" value="MFS_trans_sf"/>
</dbReference>
<feature type="transmembrane region" description="Helical" evidence="8">
    <location>
        <begin position="375"/>
        <end position="397"/>
    </location>
</feature>
<dbReference type="Pfam" id="PF07690">
    <property type="entry name" value="MFS_1"/>
    <property type="match status" value="1"/>
</dbReference>
<evidence type="ECO:0000256" key="4">
    <source>
        <dbReference type="ARBA" id="ARBA00022692"/>
    </source>
</evidence>
<dbReference type="CDD" id="cd17369">
    <property type="entry name" value="MFS_ShiA_like"/>
    <property type="match status" value="1"/>
</dbReference>
<evidence type="ECO:0000256" key="8">
    <source>
        <dbReference type="SAM" id="Phobius"/>
    </source>
</evidence>
<dbReference type="RefSeq" id="WP_166397664.1">
    <property type="nucleotide sequence ID" value="NZ_CP045121.1"/>
</dbReference>
<feature type="domain" description="Major facilitator superfamily (MFS) profile" evidence="9">
    <location>
        <begin position="18"/>
        <end position="428"/>
    </location>
</feature>
<dbReference type="InterPro" id="IPR020846">
    <property type="entry name" value="MFS_dom"/>
</dbReference>
<keyword evidence="11" id="KW-1185">Reference proteome</keyword>
<evidence type="ECO:0000259" key="9">
    <source>
        <dbReference type="PROSITE" id="PS50850"/>
    </source>
</evidence>
<keyword evidence="2" id="KW-0813">Transport</keyword>
<proteinExistence type="predicted"/>
<evidence type="ECO:0000313" key="11">
    <source>
        <dbReference type="Proteomes" id="UP000502706"/>
    </source>
</evidence>
<feature type="transmembrane region" description="Helical" evidence="8">
    <location>
        <begin position="245"/>
        <end position="267"/>
    </location>
</feature>
<dbReference type="GO" id="GO:0022857">
    <property type="term" value="F:transmembrane transporter activity"/>
    <property type="evidence" value="ECO:0007669"/>
    <property type="project" value="InterPro"/>
</dbReference>
<evidence type="ECO:0000313" key="10">
    <source>
        <dbReference type="EMBL" id="QIN79989.1"/>
    </source>
</evidence>
<feature type="transmembrane region" description="Helical" evidence="8">
    <location>
        <begin position="188"/>
        <end position="210"/>
    </location>
</feature>
<evidence type="ECO:0000256" key="6">
    <source>
        <dbReference type="ARBA" id="ARBA00023136"/>
    </source>
</evidence>
<evidence type="ECO:0000256" key="5">
    <source>
        <dbReference type="ARBA" id="ARBA00022989"/>
    </source>
</evidence>
<sequence length="453" mass="47535">MSATNIEAPRQEKSILQISLLSMAGTTIEYYDFLVYGLAAALVFPTLFFPESDPIVGTIAAFSTFTVGFVARLVGGAVFGHIGDKIGRKRALVIALVLMGGATTLIGLLPTYATIGVAAPVILVALRFLQGLALGGQWSGAVLIATESAPPNRRGFYGSFAMAGIGASLIIANGVFLVLFALISPEQFAAWGWRVPFLLSVVLIGIAFYMQSRLEETVAFQRVKEASAEARMPLVEVLVTYPKQVVLAGGTILATGVVFYIYAAYVVSYATTVTGISRSAMLLGVILAGAVMAAALLAFSALSDRVGRRKVCMMGAALSGVWAFPVFWLIDTGSIAMTWIAVALGLFFLAPLYGPQGALLSEMFGTRVRYSGASVGYQLGSVLGSGLAPVVAAALFAATGASLAISVYVAAMCAISFVSLFLVSETAREDIREEQARGHQTVHEESRGSSTAT</sequence>
<protein>
    <submittedName>
        <fullName evidence="10">MFS transporter</fullName>
    </submittedName>
</protein>
<reference evidence="10 11" key="1">
    <citation type="submission" date="2019-10" db="EMBL/GenBank/DDBJ databases">
        <title>Rubrobacter sp nov SCSIO 52915 isolated from a deep-sea sediment in the South China Sea.</title>
        <authorList>
            <person name="Chen R.W."/>
        </authorList>
    </citation>
    <scope>NUCLEOTIDE SEQUENCE [LARGE SCALE GENOMIC DNA]</scope>
    <source>
        <strain evidence="10 11">SCSIO 52915</strain>
    </source>
</reference>
<evidence type="ECO:0000256" key="2">
    <source>
        <dbReference type="ARBA" id="ARBA00022448"/>
    </source>
</evidence>
<dbReference type="KEGG" id="rmar:GBA65_17315"/>
<dbReference type="AlphaFoldDB" id="A0A6G8Q0H6"/>
<keyword evidence="3" id="KW-1003">Cell membrane</keyword>
<dbReference type="PROSITE" id="PS00217">
    <property type="entry name" value="SUGAR_TRANSPORT_2"/>
    <property type="match status" value="1"/>
</dbReference>
<accession>A0A6G8Q0H6</accession>
<keyword evidence="4 8" id="KW-0812">Transmembrane</keyword>
<dbReference type="PROSITE" id="PS50850">
    <property type="entry name" value="MFS"/>
    <property type="match status" value="1"/>
</dbReference>
<feature type="transmembrane region" description="Helical" evidence="8">
    <location>
        <begin position="55"/>
        <end position="79"/>
    </location>
</feature>
<evidence type="ECO:0000256" key="3">
    <source>
        <dbReference type="ARBA" id="ARBA00022475"/>
    </source>
</evidence>
<dbReference type="SUPFAM" id="SSF103473">
    <property type="entry name" value="MFS general substrate transporter"/>
    <property type="match status" value="1"/>
</dbReference>
<feature type="transmembrane region" description="Helical" evidence="8">
    <location>
        <begin position="30"/>
        <end position="49"/>
    </location>
</feature>
<dbReference type="InterPro" id="IPR005829">
    <property type="entry name" value="Sugar_transporter_CS"/>
</dbReference>
<keyword evidence="6 8" id="KW-0472">Membrane</keyword>
<dbReference type="Gene3D" id="1.20.1250.20">
    <property type="entry name" value="MFS general substrate transporter like domains"/>
    <property type="match status" value="1"/>
</dbReference>
<feature type="transmembrane region" description="Helical" evidence="8">
    <location>
        <begin position="336"/>
        <end position="354"/>
    </location>
</feature>
<feature type="transmembrane region" description="Helical" evidence="8">
    <location>
        <begin position="279"/>
        <end position="299"/>
    </location>
</feature>
<evidence type="ECO:0000256" key="1">
    <source>
        <dbReference type="ARBA" id="ARBA00004651"/>
    </source>
</evidence>
<dbReference type="EMBL" id="CP045121">
    <property type="protein sequence ID" value="QIN79989.1"/>
    <property type="molecule type" value="Genomic_DNA"/>
</dbReference>
<feature type="transmembrane region" description="Helical" evidence="8">
    <location>
        <begin position="403"/>
        <end position="423"/>
    </location>
</feature>
<dbReference type="PANTHER" id="PTHR43045">
    <property type="entry name" value="SHIKIMATE TRANSPORTER"/>
    <property type="match status" value="1"/>
</dbReference>
<gene>
    <name evidence="10" type="ORF">GBA65_17315</name>
</gene>
<evidence type="ECO:0000256" key="7">
    <source>
        <dbReference type="SAM" id="MobiDB-lite"/>
    </source>
</evidence>
<organism evidence="10 11">
    <name type="scientific">Rubrobacter marinus</name>
    <dbReference type="NCBI Taxonomy" id="2653852"/>
    <lineage>
        <taxon>Bacteria</taxon>
        <taxon>Bacillati</taxon>
        <taxon>Actinomycetota</taxon>
        <taxon>Rubrobacteria</taxon>
        <taxon>Rubrobacterales</taxon>
        <taxon>Rubrobacteraceae</taxon>
        <taxon>Rubrobacter</taxon>
    </lineage>
</organism>
<dbReference type="Proteomes" id="UP000502706">
    <property type="component" value="Chromosome"/>
</dbReference>
<dbReference type="GO" id="GO:0005886">
    <property type="term" value="C:plasma membrane"/>
    <property type="evidence" value="ECO:0007669"/>
    <property type="project" value="UniProtKB-SubCell"/>
</dbReference>
<feature type="compositionally biased region" description="Basic and acidic residues" evidence="7">
    <location>
        <begin position="433"/>
        <end position="447"/>
    </location>
</feature>
<comment type="subcellular location">
    <subcellularLocation>
        <location evidence="1">Cell membrane</location>
        <topology evidence="1">Multi-pass membrane protein</topology>
    </subcellularLocation>
</comment>
<dbReference type="PANTHER" id="PTHR43045:SF1">
    <property type="entry name" value="SHIKIMATE TRANSPORTER"/>
    <property type="match status" value="1"/>
</dbReference>
<feature type="transmembrane region" description="Helical" evidence="8">
    <location>
        <begin position="121"/>
        <end position="144"/>
    </location>
</feature>
<feature type="region of interest" description="Disordered" evidence="7">
    <location>
        <begin position="433"/>
        <end position="453"/>
    </location>
</feature>
<dbReference type="InterPro" id="IPR011701">
    <property type="entry name" value="MFS"/>
</dbReference>